<dbReference type="Proteomes" id="UP000713222">
    <property type="component" value="Unassembled WGS sequence"/>
</dbReference>
<gene>
    <name evidence="1" type="ORF">EBV32_04965</name>
</gene>
<protein>
    <recommendedName>
        <fullName evidence="3">Tip attachment protein J domain-containing protein</fullName>
    </recommendedName>
</protein>
<evidence type="ECO:0008006" key="3">
    <source>
        <dbReference type="Google" id="ProtNLM"/>
    </source>
</evidence>
<evidence type="ECO:0000313" key="2">
    <source>
        <dbReference type="Proteomes" id="UP000713222"/>
    </source>
</evidence>
<dbReference type="EMBL" id="RGET01000118">
    <property type="protein sequence ID" value="NBN88418.1"/>
    <property type="molecule type" value="Genomic_DNA"/>
</dbReference>
<dbReference type="PANTHER" id="PTHR36251">
    <property type="entry name" value="FELS-1 PROPHAGE HOST SPECIFICITY PROTEIN-RELATED"/>
    <property type="match status" value="1"/>
</dbReference>
<dbReference type="AlphaFoldDB" id="A0A964UZ27"/>
<dbReference type="InterPro" id="IPR036116">
    <property type="entry name" value="FN3_sf"/>
</dbReference>
<accession>A0A964UZ27</accession>
<dbReference type="InterPro" id="IPR053171">
    <property type="entry name" value="Viral_Tip_Attach_Protein"/>
</dbReference>
<sequence length="602" mass="65086">GARRGGRISAATTTAITVDDATGLTAAGAELSVIMPDGSVQTRPITTIAGDVITVSSAFSTAPNANSVWIYQTSAIQTSTWRVLTVQEQDGSNYAISAIAYNASKYAYIERGTALEERDITDLNKPASTPRAPTFQEVLYEEAGQVLSKLIINWLASIDEDGRTNAVQYLVQWRRVDGNWAQNYVTTQEYVIYDTTPGDYEVLIYGVNSGLRPSAQPARLDVSARGKLVEPANVQNLTIEQISANSARLRWDASTDLDVKIGGRVHIRHTSITDGTGSWTNSQDLIPAVPGYSTEAIVPMVEGEYLVKFEDSSGKQSIAEASVVVDLPDPLSAFLVLDKREDTTDPPFQGEFTNLFYSVEYDAITLGGTALFDTIADFDLLLDLDYYGDIAETGTYVFNEVLDLGAKYSLDLRRHLVAGGFYPSDLIDERTDLIDTWVDFEGAVADQVNSKVCVRTTDDNPTGSPAWSDYQEFGNGTFTARAFQFKLDASAFTLSQAFACYELGYKASFQRRIESSVVAESSGAGTKSVAFANPFWTGTAALGGVNSILPSIGITAQNLQSGDYFNVTNVSSSGFDVTFRNSSGTAVDRLFAWSAVGYGKGA</sequence>
<name>A0A964UZ27_9PROT</name>
<comment type="caution">
    <text evidence="1">The sequence shown here is derived from an EMBL/GenBank/DDBJ whole genome shotgun (WGS) entry which is preliminary data.</text>
</comment>
<organism evidence="1 2">
    <name type="scientific">Candidatus Fonsibacter lacus</name>
    <dbReference type="NCBI Taxonomy" id="2576439"/>
    <lineage>
        <taxon>Bacteria</taxon>
        <taxon>Pseudomonadati</taxon>
        <taxon>Pseudomonadota</taxon>
        <taxon>Alphaproteobacteria</taxon>
        <taxon>Candidatus Pelagibacterales</taxon>
        <taxon>Candidatus Pelagibacterales incertae sedis</taxon>
        <taxon>Candidatus Fonsibacter</taxon>
    </lineage>
</organism>
<feature type="non-terminal residue" evidence="1">
    <location>
        <position position="1"/>
    </location>
</feature>
<evidence type="ECO:0000313" key="1">
    <source>
        <dbReference type="EMBL" id="NBN88418.1"/>
    </source>
</evidence>
<dbReference type="PANTHER" id="PTHR36251:SF2">
    <property type="entry name" value="GIFSY-2 PROPHAGE HOST SPECIFICITY PROTEIN J, PHAGE LAMBDA"/>
    <property type="match status" value="1"/>
</dbReference>
<proteinExistence type="predicted"/>
<reference evidence="1" key="1">
    <citation type="submission" date="2018-10" db="EMBL/GenBank/DDBJ databases">
        <title>Iterative Subtractive Binning of Freshwater Chronoseries Metagenomes Recovers Nearly Complete Genomes from over Four Hundred Novel Species.</title>
        <authorList>
            <person name="Rodriguez-R L.M."/>
            <person name="Tsementzi D."/>
            <person name="Luo C."/>
            <person name="Konstantinidis K.T."/>
        </authorList>
    </citation>
    <scope>NUCLEOTIDE SEQUENCE</scope>
    <source>
        <strain evidence="1">WB7_6_001</strain>
    </source>
</reference>
<dbReference type="SUPFAM" id="SSF49265">
    <property type="entry name" value="Fibronectin type III"/>
    <property type="match status" value="1"/>
</dbReference>